<comment type="caution">
    <text evidence="3">The sequence shown here is derived from an EMBL/GenBank/DDBJ whole genome shotgun (WGS) entry which is preliminary data.</text>
</comment>
<evidence type="ECO:0000313" key="3">
    <source>
        <dbReference type="EMBL" id="GAV27709.1"/>
    </source>
</evidence>
<accession>A0A1Q2YDU3</accession>
<sequence>MEKARGGDERGHGPGPGQFGSIGAEKAEAECLGGGHELDMNWTAAYVVLGDRDVEVRQQHPAHLDEVQRAAGALEARREGPGDPVGGGDPDPVGHADHCAVGGGVAQPHQEPQGEVDPRTGSPHVQGRARRQQLRTLREAQRDPLGHHAVTFLVFATSNKFFLILRYRENKYGKKKTQSLVGRYKH</sequence>
<protein>
    <submittedName>
        <fullName evidence="3">Uncharacterized protein</fullName>
    </submittedName>
</protein>
<name>A0A1Q2YDU3_9ASCO</name>
<dbReference type="AlphaFoldDB" id="A0A1Q2YDU3"/>
<dbReference type="EMBL" id="BDGI01000044">
    <property type="protein sequence ID" value="GAV27709.1"/>
    <property type="molecule type" value="Genomic_DNA"/>
</dbReference>
<feature type="region of interest" description="Disordered" evidence="1">
    <location>
        <begin position="1"/>
        <end position="26"/>
    </location>
</feature>
<proteinExistence type="predicted"/>
<dbReference type="Proteomes" id="UP000186136">
    <property type="component" value="Unassembled WGS sequence"/>
</dbReference>
<feature type="region of interest" description="Disordered" evidence="1">
    <location>
        <begin position="73"/>
        <end position="133"/>
    </location>
</feature>
<evidence type="ECO:0000313" key="4">
    <source>
        <dbReference type="Proteomes" id="UP000186136"/>
    </source>
</evidence>
<organism evidence="3 4">
    <name type="scientific">Pichia membranifaciens</name>
    <dbReference type="NCBI Taxonomy" id="4926"/>
    <lineage>
        <taxon>Eukaryota</taxon>
        <taxon>Fungi</taxon>
        <taxon>Dikarya</taxon>
        <taxon>Ascomycota</taxon>
        <taxon>Saccharomycotina</taxon>
        <taxon>Pichiomycetes</taxon>
        <taxon>Pichiales</taxon>
        <taxon>Pichiaceae</taxon>
        <taxon>Pichia</taxon>
    </lineage>
</organism>
<keyword evidence="4" id="KW-1185">Reference proteome</keyword>
<gene>
    <name evidence="3" type="ORF">PMKS-001177</name>
</gene>
<evidence type="ECO:0000256" key="2">
    <source>
        <dbReference type="SAM" id="Phobius"/>
    </source>
</evidence>
<feature type="compositionally biased region" description="Basic and acidic residues" evidence="1">
    <location>
        <begin position="1"/>
        <end position="12"/>
    </location>
</feature>
<keyword evidence="2" id="KW-0812">Transmembrane</keyword>
<keyword evidence="2" id="KW-0472">Membrane</keyword>
<reference evidence="3 4" key="1">
    <citation type="submission" date="2016-08" db="EMBL/GenBank/DDBJ databases">
        <title>Whole genome shotgun sequence of Pichia membranifaciens KS47-1.</title>
        <authorList>
            <person name="Konishi M."/>
            <person name="Ishida M."/>
            <person name="Arakawa T."/>
            <person name="Kato Y."/>
            <person name="Horiuchi J."/>
        </authorList>
    </citation>
    <scope>NUCLEOTIDE SEQUENCE [LARGE SCALE GENOMIC DNA]</scope>
    <source>
        <strain evidence="3 4">KS47-1</strain>
    </source>
</reference>
<keyword evidence="2" id="KW-1133">Transmembrane helix</keyword>
<feature type="transmembrane region" description="Helical" evidence="2">
    <location>
        <begin position="145"/>
        <end position="165"/>
    </location>
</feature>
<evidence type="ECO:0000256" key="1">
    <source>
        <dbReference type="SAM" id="MobiDB-lite"/>
    </source>
</evidence>